<proteinExistence type="predicted"/>
<dbReference type="Gene3D" id="1.10.443.10">
    <property type="entry name" value="Intergrase catalytic core"/>
    <property type="match status" value="1"/>
</dbReference>
<dbReference type="PROSITE" id="PS51898">
    <property type="entry name" value="TYR_RECOMBINASE"/>
    <property type="match status" value="1"/>
</dbReference>
<dbReference type="InterPro" id="IPR011010">
    <property type="entry name" value="DNA_brk_join_enz"/>
</dbReference>
<protein>
    <recommendedName>
        <fullName evidence="3">Tyr recombinase domain-containing protein</fullName>
    </recommendedName>
</protein>
<accession>A0A0H5Q523</accession>
<keyword evidence="1" id="KW-0238">DNA-binding</keyword>
<name>A0A0H5Q523_9ZZZZ</name>
<dbReference type="Pfam" id="PF00589">
    <property type="entry name" value="Phage_integrase"/>
    <property type="match status" value="1"/>
</dbReference>
<dbReference type="InterPro" id="IPR013762">
    <property type="entry name" value="Integrase-like_cat_sf"/>
</dbReference>
<dbReference type="InterPro" id="IPR002104">
    <property type="entry name" value="Integrase_catalytic"/>
</dbReference>
<dbReference type="GO" id="GO:0006310">
    <property type="term" value="P:DNA recombination"/>
    <property type="evidence" value="ECO:0007669"/>
    <property type="project" value="UniProtKB-KW"/>
</dbReference>
<dbReference type="PANTHER" id="PTHR30349:SF41">
    <property type="entry name" value="INTEGRASE_RECOMBINASE PROTEIN MJ0367-RELATED"/>
    <property type="match status" value="1"/>
</dbReference>
<evidence type="ECO:0000259" key="3">
    <source>
        <dbReference type="PROSITE" id="PS51898"/>
    </source>
</evidence>
<evidence type="ECO:0000256" key="2">
    <source>
        <dbReference type="ARBA" id="ARBA00023172"/>
    </source>
</evidence>
<organism evidence="4">
    <name type="scientific">uncultured prokaryote</name>
    <dbReference type="NCBI Taxonomy" id="198431"/>
    <lineage>
        <taxon>unclassified sequences</taxon>
        <taxon>environmental samples</taxon>
    </lineage>
</organism>
<dbReference type="EMBL" id="LN853938">
    <property type="protein sequence ID" value="CRY97131.1"/>
    <property type="molecule type" value="Genomic_DNA"/>
</dbReference>
<dbReference type="AlphaFoldDB" id="A0A0H5Q523"/>
<dbReference type="GO" id="GO:0015074">
    <property type="term" value="P:DNA integration"/>
    <property type="evidence" value="ECO:0007669"/>
    <property type="project" value="InterPro"/>
</dbReference>
<sequence length="164" mass="19044">MEREMEHVFAALTPGNRLACRVAVHTGLRIGDVLALRTEKFKPQMWVTEAKTKKRRRVNFPKQLYEDVKAQVGVTWVFPSPRNPAKHRTRQAVWADVKRAAKAFRMPQNVGVHSLRKRYAVEQLERSGGNFERVRRLLNHGDMATTMIYAMSYQLYLAKYGKTE</sequence>
<feature type="domain" description="Tyr recombinase" evidence="3">
    <location>
        <begin position="1"/>
        <end position="162"/>
    </location>
</feature>
<keyword evidence="4" id="KW-0614">Plasmid</keyword>
<dbReference type="SUPFAM" id="SSF56349">
    <property type="entry name" value="DNA breaking-rejoining enzymes"/>
    <property type="match status" value="1"/>
</dbReference>
<dbReference type="GO" id="GO:0003677">
    <property type="term" value="F:DNA binding"/>
    <property type="evidence" value="ECO:0007669"/>
    <property type="project" value="UniProtKB-KW"/>
</dbReference>
<keyword evidence="2" id="KW-0233">DNA recombination</keyword>
<dbReference type="InterPro" id="IPR050090">
    <property type="entry name" value="Tyrosine_recombinase_XerCD"/>
</dbReference>
<reference evidence="4" key="2">
    <citation type="submission" date="2015-07" db="EMBL/GenBank/DDBJ databases">
        <title>Plasmids, circular viruses and viroids from rat gut.</title>
        <authorList>
            <person name="Jorgensen T.J."/>
            <person name="Hansen M.A."/>
            <person name="Xu Z."/>
            <person name="Tabak M.A."/>
            <person name="Sorensen S.J."/>
            <person name="Hansen L.H."/>
        </authorList>
    </citation>
    <scope>NUCLEOTIDE SEQUENCE</scope>
    <source>
        <plasmid evidence="4">pRGFK1377</plasmid>
    </source>
</reference>
<evidence type="ECO:0000313" key="4">
    <source>
        <dbReference type="EMBL" id="CRY97131.1"/>
    </source>
</evidence>
<dbReference type="PANTHER" id="PTHR30349">
    <property type="entry name" value="PHAGE INTEGRASE-RELATED"/>
    <property type="match status" value="1"/>
</dbReference>
<geneLocation type="plasmid" evidence="4">
    <name>pRGFK1377</name>
</geneLocation>
<reference evidence="4" key="1">
    <citation type="submission" date="2015-06" db="EMBL/GenBank/DDBJ databases">
        <authorList>
            <person name="Joergensen T."/>
        </authorList>
    </citation>
    <scope>NUCLEOTIDE SEQUENCE</scope>
    <source>
        <plasmid evidence="4">pRGFK1377</plasmid>
    </source>
</reference>
<evidence type="ECO:0000256" key="1">
    <source>
        <dbReference type="ARBA" id="ARBA00023125"/>
    </source>
</evidence>